<dbReference type="EMBL" id="JAMQCR010000001">
    <property type="protein sequence ID" value="MCM2533079.1"/>
    <property type="molecule type" value="Genomic_DNA"/>
</dbReference>
<feature type="signal peptide" evidence="2">
    <location>
        <begin position="1"/>
        <end position="22"/>
    </location>
</feature>
<sequence length="246" mass="25714">MQRFFKATAFLFSLMLIFNLMGCGSSIDSSIGKQENKADMTHAAASQEKSAKTDPKIEQDQSKETTTSSTDVKSQAPSQAQSTNAQNTKKAVANPSNSPTNAKSSASSSPAATATATKPAATTSNSTAATAPPKTSTTTVSPKPAATVTLSIVGPKGTIMAASKVTFTNGETILDVLMQATKKQNIQVDYRGSGATAYVEGIDNIYEFDYGAKSGWTVKQNGSTIPKSAGVITVKSGDLIQWMYTQ</sequence>
<proteinExistence type="predicted"/>
<keyword evidence="5" id="KW-1185">Reference proteome</keyword>
<dbReference type="InterPro" id="IPR027954">
    <property type="entry name" value="Transcobalamin-like_C"/>
</dbReference>
<organism evidence="4 5">
    <name type="scientific">Neobacillus pocheonensis</name>
    <dbReference type="NCBI Taxonomy" id="363869"/>
    <lineage>
        <taxon>Bacteria</taxon>
        <taxon>Bacillati</taxon>
        <taxon>Bacillota</taxon>
        <taxon>Bacilli</taxon>
        <taxon>Bacillales</taxon>
        <taxon>Bacillaceae</taxon>
        <taxon>Neobacillus</taxon>
    </lineage>
</organism>
<dbReference type="Gene3D" id="2.170.130.30">
    <property type="match status" value="1"/>
</dbReference>
<dbReference type="Pfam" id="PF14478">
    <property type="entry name" value="DUF4430"/>
    <property type="match status" value="1"/>
</dbReference>
<feature type="compositionally biased region" description="Basic and acidic residues" evidence="1">
    <location>
        <begin position="49"/>
        <end position="63"/>
    </location>
</feature>
<dbReference type="Proteomes" id="UP001523262">
    <property type="component" value="Unassembled WGS sequence"/>
</dbReference>
<evidence type="ECO:0000313" key="4">
    <source>
        <dbReference type="EMBL" id="MCM2533079.1"/>
    </source>
</evidence>
<feature type="chain" id="PRO_5046467139" evidence="2">
    <location>
        <begin position="23"/>
        <end position="246"/>
    </location>
</feature>
<feature type="domain" description="Transcobalamin-like C-terminal" evidence="3">
    <location>
        <begin position="170"/>
        <end position="245"/>
    </location>
</feature>
<evidence type="ECO:0000313" key="5">
    <source>
        <dbReference type="Proteomes" id="UP001523262"/>
    </source>
</evidence>
<feature type="region of interest" description="Disordered" evidence="1">
    <location>
        <begin position="34"/>
        <end position="143"/>
    </location>
</feature>
<protein>
    <submittedName>
        <fullName evidence="4">DUF4430 domain-containing protein</fullName>
    </submittedName>
</protein>
<comment type="caution">
    <text evidence="4">The sequence shown here is derived from an EMBL/GenBank/DDBJ whole genome shotgun (WGS) entry which is preliminary data.</text>
</comment>
<keyword evidence="2" id="KW-0732">Signal</keyword>
<accession>A0ABT0WC14</accession>
<feature type="compositionally biased region" description="Low complexity" evidence="1">
    <location>
        <begin position="93"/>
        <end position="143"/>
    </location>
</feature>
<name>A0ABT0WC14_9BACI</name>
<evidence type="ECO:0000256" key="2">
    <source>
        <dbReference type="SAM" id="SignalP"/>
    </source>
</evidence>
<feature type="compositionally biased region" description="Polar residues" evidence="1">
    <location>
        <begin position="64"/>
        <end position="89"/>
    </location>
</feature>
<evidence type="ECO:0000259" key="3">
    <source>
        <dbReference type="Pfam" id="PF14478"/>
    </source>
</evidence>
<evidence type="ECO:0000256" key="1">
    <source>
        <dbReference type="SAM" id="MobiDB-lite"/>
    </source>
</evidence>
<gene>
    <name evidence="4" type="ORF">NDK43_12625</name>
</gene>
<reference evidence="4 5" key="1">
    <citation type="submission" date="2022-06" db="EMBL/GenBank/DDBJ databases">
        <authorList>
            <person name="Jeon C.O."/>
        </authorList>
    </citation>
    <scope>NUCLEOTIDE SEQUENCE [LARGE SCALE GENOMIC DNA]</scope>
    <source>
        <strain evidence="4 5">KCTC 13943</strain>
    </source>
</reference>